<keyword evidence="2" id="KW-1185">Reference proteome</keyword>
<name>A0ACD3AEW9_9AGAR</name>
<dbReference type="EMBL" id="ML208473">
    <property type="protein sequence ID" value="TFK64458.1"/>
    <property type="molecule type" value="Genomic_DNA"/>
</dbReference>
<proteinExistence type="predicted"/>
<reference evidence="1 2" key="1">
    <citation type="journal article" date="2019" name="Nat. Ecol. Evol.">
        <title>Megaphylogeny resolves global patterns of mushroom evolution.</title>
        <authorList>
            <person name="Varga T."/>
            <person name="Krizsan K."/>
            <person name="Foldi C."/>
            <person name="Dima B."/>
            <person name="Sanchez-Garcia M."/>
            <person name="Sanchez-Ramirez S."/>
            <person name="Szollosi G.J."/>
            <person name="Szarkandi J.G."/>
            <person name="Papp V."/>
            <person name="Albert L."/>
            <person name="Andreopoulos W."/>
            <person name="Angelini C."/>
            <person name="Antonin V."/>
            <person name="Barry K.W."/>
            <person name="Bougher N.L."/>
            <person name="Buchanan P."/>
            <person name="Buyck B."/>
            <person name="Bense V."/>
            <person name="Catcheside P."/>
            <person name="Chovatia M."/>
            <person name="Cooper J."/>
            <person name="Damon W."/>
            <person name="Desjardin D."/>
            <person name="Finy P."/>
            <person name="Geml J."/>
            <person name="Haridas S."/>
            <person name="Hughes K."/>
            <person name="Justo A."/>
            <person name="Karasinski D."/>
            <person name="Kautmanova I."/>
            <person name="Kiss B."/>
            <person name="Kocsube S."/>
            <person name="Kotiranta H."/>
            <person name="LaButti K.M."/>
            <person name="Lechner B.E."/>
            <person name="Liimatainen K."/>
            <person name="Lipzen A."/>
            <person name="Lukacs Z."/>
            <person name="Mihaltcheva S."/>
            <person name="Morgado L.N."/>
            <person name="Niskanen T."/>
            <person name="Noordeloos M.E."/>
            <person name="Ohm R.A."/>
            <person name="Ortiz-Santana B."/>
            <person name="Ovrebo C."/>
            <person name="Racz N."/>
            <person name="Riley R."/>
            <person name="Savchenko A."/>
            <person name="Shiryaev A."/>
            <person name="Soop K."/>
            <person name="Spirin V."/>
            <person name="Szebenyi C."/>
            <person name="Tomsovsky M."/>
            <person name="Tulloss R.E."/>
            <person name="Uehling J."/>
            <person name="Grigoriev I.V."/>
            <person name="Vagvolgyi C."/>
            <person name="Papp T."/>
            <person name="Martin F.M."/>
            <person name="Miettinen O."/>
            <person name="Hibbett D.S."/>
            <person name="Nagy L.G."/>
        </authorList>
    </citation>
    <scope>NUCLEOTIDE SEQUENCE [LARGE SCALE GENOMIC DNA]</scope>
    <source>
        <strain evidence="1 2">NL-1719</strain>
    </source>
</reference>
<evidence type="ECO:0000313" key="1">
    <source>
        <dbReference type="EMBL" id="TFK64458.1"/>
    </source>
</evidence>
<organism evidence="1 2">
    <name type="scientific">Pluteus cervinus</name>
    <dbReference type="NCBI Taxonomy" id="181527"/>
    <lineage>
        <taxon>Eukaryota</taxon>
        <taxon>Fungi</taxon>
        <taxon>Dikarya</taxon>
        <taxon>Basidiomycota</taxon>
        <taxon>Agaricomycotina</taxon>
        <taxon>Agaricomycetes</taxon>
        <taxon>Agaricomycetidae</taxon>
        <taxon>Agaricales</taxon>
        <taxon>Pluteineae</taxon>
        <taxon>Pluteaceae</taxon>
        <taxon>Pluteus</taxon>
    </lineage>
</organism>
<dbReference type="Proteomes" id="UP000308600">
    <property type="component" value="Unassembled WGS sequence"/>
</dbReference>
<sequence length="106" mass="12344">MQLPSDGVSDSIRHQQLLDKAHGDIKGRKVPAQDSSSQIERSTQTENRLLRRRPDCDKNLEKTSSRIGMQSRNQRRTRSPQRREVWKIKSQTESTGFGEQKRDNIR</sequence>
<gene>
    <name evidence="1" type="ORF">BDN72DRAFT_264146</name>
</gene>
<accession>A0ACD3AEW9</accession>
<evidence type="ECO:0000313" key="2">
    <source>
        <dbReference type="Proteomes" id="UP000308600"/>
    </source>
</evidence>
<protein>
    <submittedName>
        <fullName evidence="1">Uncharacterized protein</fullName>
    </submittedName>
</protein>